<gene>
    <name evidence="18" type="primary">dacA</name>
    <name evidence="18" type="ORF">SK1126_0896</name>
</gene>
<dbReference type="PRINTS" id="PR00725">
    <property type="entry name" value="DADACBPTASE1"/>
</dbReference>
<evidence type="ECO:0000313" key="19">
    <source>
        <dbReference type="Proteomes" id="UP000028093"/>
    </source>
</evidence>
<comment type="pathway">
    <text evidence="2">Cell wall biogenesis; peptidoglycan biosynthesis.</text>
</comment>
<accession>A0A081PQM0</accession>
<dbReference type="UniPathway" id="UPA00219"/>
<comment type="caution">
    <text evidence="18">The sequence shown here is derived from an EMBL/GenBank/DDBJ whole genome shotgun (WGS) entry which is preliminary data.</text>
</comment>
<evidence type="ECO:0000256" key="7">
    <source>
        <dbReference type="ARBA" id="ARBA00022729"/>
    </source>
</evidence>
<evidence type="ECO:0000259" key="17">
    <source>
        <dbReference type="SMART" id="SM00936"/>
    </source>
</evidence>
<dbReference type="InterPro" id="IPR037167">
    <property type="entry name" value="Peptidase_S11_C_sf"/>
</dbReference>
<dbReference type="NCBIfam" id="NF038273">
    <property type="entry name" value="strep_PBP3"/>
    <property type="match status" value="1"/>
</dbReference>
<evidence type="ECO:0000256" key="11">
    <source>
        <dbReference type="ARBA" id="ARBA00023316"/>
    </source>
</evidence>
<evidence type="ECO:0000256" key="10">
    <source>
        <dbReference type="ARBA" id="ARBA00022984"/>
    </source>
</evidence>
<feature type="chain" id="PRO_5039010054" description="serine-type D-Ala-D-Ala carboxypeptidase" evidence="16">
    <location>
        <begin position="22"/>
        <end position="413"/>
    </location>
</feature>
<comment type="similarity">
    <text evidence="3 15">Belongs to the peptidase S11 family.</text>
</comment>
<dbReference type="Gene3D" id="2.60.410.10">
    <property type="entry name" value="D-Ala-D-Ala carboxypeptidase, C-terminal domain"/>
    <property type="match status" value="1"/>
</dbReference>
<dbReference type="AlphaFoldDB" id="A0A081PQM0"/>
<keyword evidence="10" id="KW-0573">Peptidoglycan synthesis</keyword>
<feature type="active site" evidence="13">
    <location>
        <position position="119"/>
    </location>
</feature>
<keyword evidence="8 18" id="KW-0378">Hydrolase</keyword>
<dbReference type="EMBL" id="JPFT01000005">
    <property type="protein sequence ID" value="KEQ32993.1"/>
    <property type="molecule type" value="Genomic_DNA"/>
</dbReference>
<evidence type="ECO:0000256" key="2">
    <source>
        <dbReference type="ARBA" id="ARBA00004752"/>
    </source>
</evidence>
<evidence type="ECO:0000256" key="16">
    <source>
        <dbReference type="SAM" id="SignalP"/>
    </source>
</evidence>
<evidence type="ECO:0000256" key="4">
    <source>
        <dbReference type="ARBA" id="ARBA00012448"/>
    </source>
</evidence>
<dbReference type="InterPro" id="IPR012338">
    <property type="entry name" value="Beta-lactam/transpept-like"/>
</dbReference>
<dbReference type="GO" id="GO:0009002">
    <property type="term" value="F:serine-type D-Ala-D-Ala carboxypeptidase activity"/>
    <property type="evidence" value="ECO:0007669"/>
    <property type="project" value="UniProtKB-EC"/>
</dbReference>
<dbReference type="RefSeq" id="WP_033681678.1">
    <property type="nucleotide sequence ID" value="NZ_JPFT01000005.1"/>
</dbReference>
<feature type="active site" description="Acyl-ester intermediate" evidence="13">
    <location>
        <position position="56"/>
    </location>
</feature>
<dbReference type="GO" id="GO:0008360">
    <property type="term" value="P:regulation of cell shape"/>
    <property type="evidence" value="ECO:0007669"/>
    <property type="project" value="UniProtKB-KW"/>
</dbReference>
<keyword evidence="9" id="KW-0133">Cell shape</keyword>
<dbReference type="PATRIC" id="fig|28037.99.peg.825"/>
<keyword evidence="5 18" id="KW-0121">Carboxypeptidase</keyword>
<keyword evidence="7 16" id="KW-0732">Signal</keyword>
<name>A0A081PQM0_STRMT</name>
<evidence type="ECO:0000256" key="14">
    <source>
        <dbReference type="PIRSR" id="PIRSR618044-2"/>
    </source>
</evidence>
<evidence type="ECO:0000256" key="3">
    <source>
        <dbReference type="ARBA" id="ARBA00007164"/>
    </source>
</evidence>
<feature type="domain" description="Peptidase S11 D-Ala-D-Ala carboxypeptidase A C-terminal" evidence="17">
    <location>
        <begin position="293"/>
        <end position="394"/>
    </location>
</feature>
<evidence type="ECO:0000256" key="8">
    <source>
        <dbReference type="ARBA" id="ARBA00022801"/>
    </source>
</evidence>
<dbReference type="InterPro" id="IPR012907">
    <property type="entry name" value="Peptidase_S11_C"/>
</dbReference>
<dbReference type="InterPro" id="IPR015956">
    <property type="entry name" value="Peniciliin-bd_prot_C_sf"/>
</dbReference>
<dbReference type="InterPro" id="IPR001967">
    <property type="entry name" value="Peptidase_S11_N"/>
</dbReference>
<reference evidence="18 19" key="1">
    <citation type="submission" date="2014-05" db="EMBL/GenBank/DDBJ databases">
        <authorList>
            <person name="Daugherty S.C."/>
            <person name="Tallon L.J."/>
            <person name="Sadzewicz L."/>
            <person name="Kilian M."/>
            <person name="Tettelin H."/>
        </authorList>
    </citation>
    <scope>NUCLEOTIDE SEQUENCE [LARGE SCALE GENOMIC DNA]</scope>
    <source>
        <strain evidence="18 19">SK1126</strain>
    </source>
</reference>
<dbReference type="InterPro" id="IPR018044">
    <property type="entry name" value="Peptidase_S11"/>
</dbReference>
<protein>
    <recommendedName>
        <fullName evidence="4">serine-type D-Ala-D-Ala carboxypeptidase</fullName>
        <ecNumber evidence="4">3.4.16.4</ecNumber>
    </recommendedName>
</protein>
<organism evidence="18 19">
    <name type="scientific">Streptococcus mitis</name>
    <dbReference type="NCBI Taxonomy" id="28037"/>
    <lineage>
        <taxon>Bacteria</taxon>
        <taxon>Bacillati</taxon>
        <taxon>Bacillota</taxon>
        <taxon>Bacilli</taxon>
        <taxon>Lactobacillales</taxon>
        <taxon>Streptococcaceae</taxon>
        <taxon>Streptococcus</taxon>
        <taxon>Streptococcus mitis group</taxon>
    </lineage>
</organism>
<evidence type="ECO:0000256" key="9">
    <source>
        <dbReference type="ARBA" id="ARBA00022960"/>
    </source>
</evidence>
<dbReference type="Pfam" id="PF00768">
    <property type="entry name" value="Peptidase_S11"/>
    <property type="match status" value="1"/>
</dbReference>
<feature type="binding site" evidence="14">
    <location>
        <position position="239"/>
    </location>
    <ligand>
        <name>substrate</name>
    </ligand>
</feature>
<comment type="catalytic activity">
    <reaction evidence="12">
        <text>Preferential cleavage: (Ac)2-L-Lys-D-Ala-|-D-Ala. Also transpeptidation of peptidyl-alanyl moieties that are N-acyl substituents of D-alanine.</text>
        <dbReference type="EC" id="3.4.16.4"/>
    </reaction>
</comment>
<dbReference type="SUPFAM" id="SSF69189">
    <property type="entry name" value="Penicillin-binding protein associated domain"/>
    <property type="match status" value="1"/>
</dbReference>
<evidence type="ECO:0000256" key="5">
    <source>
        <dbReference type="ARBA" id="ARBA00022645"/>
    </source>
</evidence>
<proteinExistence type="inferred from homology"/>
<dbReference type="PANTHER" id="PTHR21581">
    <property type="entry name" value="D-ALANYL-D-ALANINE CARBOXYPEPTIDASE"/>
    <property type="match status" value="1"/>
</dbReference>
<dbReference type="Proteomes" id="UP000028093">
    <property type="component" value="Unassembled WGS sequence"/>
</dbReference>
<evidence type="ECO:0000256" key="13">
    <source>
        <dbReference type="PIRSR" id="PIRSR618044-1"/>
    </source>
</evidence>
<dbReference type="PANTHER" id="PTHR21581:SF11">
    <property type="entry name" value="D-ALANYL-D-ALANINE CARBOXYPEPTIDASE DACA"/>
    <property type="match status" value="1"/>
</dbReference>
<dbReference type="Gene3D" id="3.40.710.10">
    <property type="entry name" value="DD-peptidase/beta-lactamase superfamily"/>
    <property type="match status" value="1"/>
</dbReference>
<evidence type="ECO:0000256" key="6">
    <source>
        <dbReference type="ARBA" id="ARBA00022670"/>
    </source>
</evidence>
<keyword evidence="6" id="KW-0645">Protease</keyword>
<sequence length="413" mass="45047">MKKIILTLLSLSVIGSASTVAAQDFNIAAKHAIAVEANTGKILYEKDATQPVEIASITKLITVYLVYEALENGSITLSTPVDISDYPYKLTTNSEASNVPMEARNYTVEQLLEATLVSSANSAAIALAEKIAGSEKDFVDMMRAKLLEWGIQDATVVNTTGLNNESLGDNIYPGSKKDEENKLSAYDVAIVARNLIKKYPQVLEITKKPSSTFAGMTITSTNYMLEGMPAYRGGFDGLKTGTTDKAGESFVGTTVEKGMRVITVVLNADHQDNNPYARFTATSSLMDYVSSTFTLRKIVQKGDAYQDSKAPVQDGKEDTVTAVAKDDISLIERVGGQSSQTIQFTPDSKAIPAPLESGTVVGHLTYEDSDLIGQGYITTERPSFEMVAEKKVEKAFFLKVWWNQFIRFINEKL</sequence>
<evidence type="ECO:0000256" key="1">
    <source>
        <dbReference type="ARBA" id="ARBA00003217"/>
    </source>
</evidence>
<feature type="signal peptide" evidence="16">
    <location>
        <begin position="1"/>
        <end position="21"/>
    </location>
</feature>
<dbReference type="EC" id="3.4.16.4" evidence="4"/>
<comment type="function">
    <text evidence="1">Removes C-terminal D-alanyl residues from sugar-peptide cell wall precursors.</text>
</comment>
<evidence type="ECO:0000256" key="12">
    <source>
        <dbReference type="ARBA" id="ARBA00034000"/>
    </source>
</evidence>
<evidence type="ECO:0000313" key="18">
    <source>
        <dbReference type="EMBL" id="KEQ32993.1"/>
    </source>
</evidence>
<dbReference type="GO" id="GO:0006508">
    <property type="term" value="P:proteolysis"/>
    <property type="evidence" value="ECO:0007669"/>
    <property type="project" value="UniProtKB-KW"/>
</dbReference>
<dbReference type="Pfam" id="PF07943">
    <property type="entry name" value="PBP5_C"/>
    <property type="match status" value="1"/>
</dbReference>
<keyword evidence="11" id="KW-0961">Cell wall biogenesis/degradation</keyword>
<dbReference type="MEROPS" id="S11.006"/>
<evidence type="ECO:0000256" key="15">
    <source>
        <dbReference type="RuleBase" id="RU004016"/>
    </source>
</evidence>
<dbReference type="SUPFAM" id="SSF56601">
    <property type="entry name" value="beta-lactamase/transpeptidase-like"/>
    <property type="match status" value="1"/>
</dbReference>
<dbReference type="GO" id="GO:0009252">
    <property type="term" value="P:peptidoglycan biosynthetic process"/>
    <property type="evidence" value="ECO:0007669"/>
    <property type="project" value="UniProtKB-UniPathway"/>
</dbReference>
<dbReference type="SMART" id="SM00936">
    <property type="entry name" value="PBP5_C"/>
    <property type="match status" value="1"/>
</dbReference>
<feature type="active site" description="Proton acceptor" evidence="13">
    <location>
        <position position="59"/>
    </location>
</feature>
<dbReference type="GO" id="GO:0071555">
    <property type="term" value="P:cell wall organization"/>
    <property type="evidence" value="ECO:0007669"/>
    <property type="project" value="UniProtKB-KW"/>
</dbReference>